<accession>A0A1X2HSS0</accession>
<dbReference type="InParanoid" id="A0A1X2HSS0"/>
<dbReference type="PROSITE" id="PS51257">
    <property type="entry name" value="PROKAR_LIPOPROTEIN"/>
    <property type="match status" value="1"/>
</dbReference>
<gene>
    <name evidence="1" type="ORF">BCR43DRAFT_481857</name>
</gene>
<comment type="caution">
    <text evidence="1">The sequence shown here is derived from an EMBL/GenBank/DDBJ whole genome shotgun (WGS) entry which is preliminary data.</text>
</comment>
<evidence type="ECO:0000313" key="2">
    <source>
        <dbReference type="Proteomes" id="UP000242180"/>
    </source>
</evidence>
<keyword evidence="2" id="KW-1185">Reference proteome</keyword>
<dbReference type="AlphaFoldDB" id="A0A1X2HSS0"/>
<evidence type="ECO:0000313" key="1">
    <source>
        <dbReference type="EMBL" id="ORZ02626.1"/>
    </source>
</evidence>
<sequence>MQRNARMMSFTLTSPPPKLCEVLNPWSVLSCACTSHIPAYVRQCPFLCLHSLQLSYFSSLLPSL</sequence>
<organism evidence="1 2">
    <name type="scientific">Syncephalastrum racemosum</name>
    <name type="common">Filamentous fungus</name>
    <dbReference type="NCBI Taxonomy" id="13706"/>
    <lineage>
        <taxon>Eukaryota</taxon>
        <taxon>Fungi</taxon>
        <taxon>Fungi incertae sedis</taxon>
        <taxon>Mucoromycota</taxon>
        <taxon>Mucoromycotina</taxon>
        <taxon>Mucoromycetes</taxon>
        <taxon>Mucorales</taxon>
        <taxon>Syncephalastraceae</taxon>
        <taxon>Syncephalastrum</taxon>
    </lineage>
</organism>
<feature type="non-terminal residue" evidence="1">
    <location>
        <position position="64"/>
    </location>
</feature>
<dbReference type="Proteomes" id="UP000242180">
    <property type="component" value="Unassembled WGS sequence"/>
</dbReference>
<dbReference type="EMBL" id="MCGN01000001">
    <property type="protein sequence ID" value="ORZ02626.1"/>
    <property type="molecule type" value="Genomic_DNA"/>
</dbReference>
<reference evidence="1 2" key="1">
    <citation type="submission" date="2016-07" db="EMBL/GenBank/DDBJ databases">
        <title>Pervasive Adenine N6-methylation of Active Genes in Fungi.</title>
        <authorList>
            <consortium name="DOE Joint Genome Institute"/>
            <person name="Mondo S.J."/>
            <person name="Dannebaum R.O."/>
            <person name="Kuo R.C."/>
            <person name="Labutti K."/>
            <person name="Haridas S."/>
            <person name="Kuo A."/>
            <person name="Salamov A."/>
            <person name="Ahrendt S.R."/>
            <person name="Lipzen A."/>
            <person name="Sullivan W."/>
            <person name="Andreopoulos W.B."/>
            <person name="Clum A."/>
            <person name="Lindquist E."/>
            <person name="Daum C."/>
            <person name="Ramamoorthy G.K."/>
            <person name="Gryganskyi A."/>
            <person name="Culley D."/>
            <person name="Magnuson J.K."/>
            <person name="James T.Y."/>
            <person name="O'Malley M.A."/>
            <person name="Stajich J.E."/>
            <person name="Spatafora J.W."/>
            <person name="Visel A."/>
            <person name="Grigoriev I.V."/>
        </authorList>
    </citation>
    <scope>NUCLEOTIDE SEQUENCE [LARGE SCALE GENOMIC DNA]</scope>
    <source>
        <strain evidence="1 2">NRRL 2496</strain>
    </source>
</reference>
<protein>
    <submittedName>
        <fullName evidence="1">Uncharacterized protein</fullName>
    </submittedName>
</protein>
<proteinExistence type="predicted"/>
<name>A0A1X2HSS0_SYNRA</name>